<evidence type="ECO:0000256" key="1">
    <source>
        <dbReference type="SAM" id="SignalP"/>
    </source>
</evidence>
<reference evidence="2 3" key="1">
    <citation type="journal article" date="2019" name="New Phytol.">
        <title>Comparative genomics reveals unique wood-decay strategies and fruiting body development in the Schizophyllaceae.</title>
        <authorList>
            <person name="Almasi E."/>
            <person name="Sahu N."/>
            <person name="Krizsan K."/>
            <person name="Balint B."/>
            <person name="Kovacs G.M."/>
            <person name="Kiss B."/>
            <person name="Cseklye J."/>
            <person name="Drula E."/>
            <person name="Henrissat B."/>
            <person name="Nagy I."/>
            <person name="Chovatia M."/>
            <person name="Adam C."/>
            <person name="LaButti K."/>
            <person name="Lipzen A."/>
            <person name="Riley R."/>
            <person name="Grigoriev I.V."/>
            <person name="Nagy L.G."/>
        </authorList>
    </citation>
    <scope>NUCLEOTIDE SEQUENCE [LARGE SCALE GENOMIC DNA]</scope>
    <source>
        <strain evidence="2 3">NL-1724</strain>
    </source>
</reference>
<name>A0A550BYS9_9AGAR</name>
<keyword evidence="3" id="KW-1185">Reference proteome</keyword>
<evidence type="ECO:0000313" key="2">
    <source>
        <dbReference type="EMBL" id="TRM57616.1"/>
    </source>
</evidence>
<proteinExistence type="predicted"/>
<dbReference type="Proteomes" id="UP000320762">
    <property type="component" value="Unassembled WGS sequence"/>
</dbReference>
<protein>
    <submittedName>
        <fullName evidence="2">Uncharacterized protein</fullName>
    </submittedName>
</protein>
<dbReference type="OrthoDB" id="2961167at2759"/>
<feature type="signal peptide" evidence="1">
    <location>
        <begin position="1"/>
        <end position="22"/>
    </location>
</feature>
<sequence>MRILMSALVLWTLLSYADTASSEEVTLWTVVAETQEMNPSIVAEYSRTASAVGTASDGAATTYVEELAISRLEHIYTDTDETLTLISKLTTKTNTFVEGASTFFVSESGLRATTTWSGHIETYTDPSWVQECSFDQDEGKGSCVVKVGTEGAHREGETASFTGSLIAQQTLEVNGAPGRQDQSLLKAGALIAITTLVFNHCL</sequence>
<dbReference type="EMBL" id="VDMD01000044">
    <property type="protein sequence ID" value="TRM57616.1"/>
    <property type="molecule type" value="Genomic_DNA"/>
</dbReference>
<feature type="chain" id="PRO_5021889927" evidence="1">
    <location>
        <begin position="23"/>
        <end position="202"/>
    </location>
</feature>
<gene>
    <name evidence="2" type="ORF">BD626DRAFT_560246</name>
</gene>
<accession>A0A550BYS9</accession>
<keyword evidence="1" id="KW-0732">Signal</keyword>
<comment type="caution">
    <text evidence="2">The sequence shown here is derived from an EMBL/GenBank/DDBJ whole genome shotgun (WGS) entry which is preliminary data.</text>
</comment>
<evidence type="ECO:0000313" key="3">
    <source>
        <dbReference type="Proteomes" id="UP000320762"/>
    </source>
</evidence>
<dbReference type="AlphaFoldDB" id="A0A550BYS9"/>
<organism evidence="2 3">
    <name type="scientific">Schizophyllum amplum</name>
    <dbReference type="NCBI Taxonomy" id="97359"/>
    <lineage>
        <taxon>Eukaryota</taxon>
        <taxon>Fungi</taxon>
        <taxon>Dikarya</taxon>
        <taxon>Basidiomycota</taxon>
        <taxon>Agaricomycotina</taxon>
        <taxon>Agaricomycetes</taxon>
        <taxon>Agaricomycetidae</taxon>
        <taxon>Agaricales</taxon>
        <taxon>Schizophyllaceae</taxon>
        <taxon>Schizophyllum</taxon>
    </lineage>
</organism>